<dbReference type="GO" id="GO:0016787">
    <property type="term" value="F:hydrolase activity"/>
    <property type="evidence" value="ECO:0007669"/>
    <property type="project" value="UniProtKB-KW"/>
</dbReference>
<dbReference type="OrthoDB" id="224423at2"/>
<reference evidence="3 4" key="1">
    <citation type="submission" date="2019-02" db="EMBL/GenBank/DDBJ databases">
        <title>Deep-cultivation of Planctomycetes and their phenomic and genomic characterization uncovers novel biology.</title>
        <authorList>
            <person name="Wiegand S."/>
            <person name="Jogler M."/>
            <person name="Boedeker C."/>
            <person name="Pinto D."/>
            <person name="Vollmers J."/>
            <person name="Rivas-Marin E."/>
            <person name="Kohn T."/>
            <person name="Peeters S.H."/>
            <person name="Heuer A."/>
            <person name="Rast P."/>
            <person name="Oberbeckmann S."/>
            <person name="Bunk B."/>
            <person name="Jeske O."/>
            <person name="Meyerdierks A."/>
            <person name="Storesund J.E."/>
            <person name="Kallscheuer N."/>
            <person name="Luecker S."/>
            <person name="Lage O.M."/>
            <person name="Pohl T."/>
            <person name="Merkel B.J."/>
            <person name="Hornburger P."/>
            <person name="Mueller R.-W."/>
            <person name="Bruemmer F."/>
            <person name="Labrenz M."/>
            <person name="Spormann A.M."/>
            <person name="Op Den Camp H."/>
            <person name="Overmann J."/>
            <person name="Amann R."/>
            <person name="Jetten M.S.M."/>
            <person name="Mascher T."/>
            <person name="Medema M.H."/>
            <person name="Devos D.P."/>
            <person name="Kaster A.-K."/>
            <person name="Ovreas L."/>
            <person name="Rohde M."/>
            <person name="Galperin M.Y."/>
            <person name="Jogler C."/>
        </authorList>
    </citation>
    <scope>NUCLEOTIDE SEQUENCE [LARGE SCALE GENOMIC DNA]</scope>
    <source>
        <strain evidence="3 4">Pla22</strain>
    </source>
</reference>
<accession>A0A5C5WXW4</accession>
<keyword evidence="2" id="KW-0472">Membrane</keyword>
<dbReference type="GO" id="GO:0010498">
    <property type="term" value="P:proteasomal protein catabolic process"/>
    <property type="evidence" value="ECO:0007669"/>
    <property type="project" value="InterPro"/>
</dbReference>
<dbReference type="RefSeq" id="WP_146514734.1">
    <property type="nucleotide sequence ID" value="NZ_SJPI01000001.1"/>
</dbReference>
<sequence>MSDDSRLPPDDQTATDHPGEGKAAGEPNAGDQNAGDQNAGSQKDGVSDTSAPGSDPTGNDRDTVRSGSRKAKAFRLDRPLVSRLIGLETEYATLVNDPQNLDREDLPPARLVFEQICEAVQRDQPTVGGLFDSEQLFLASGGAISFESHPSMHSAPGGLVEIATPEVRNPTELLSCQRSIDELASEATFDSETSFDLRILKNSSDALGHVYGCQENYEAEVATGWLLVVYRGFIALLWCMQVISLMVAMPIMLVLISLVGISRLLKSRKDKLAQETEFHDFDDDPLPLDNRDVLASLPTWVSGLLIHSLRLVHLPTVLVLGFVAKHIAFRKQRHYLAPMLISRVALCGAGNLDPDGCYHLSPKAMAIDSVSHMGGFRGERPIFVFGHWLAQFCAKSFLSLTSTRSMFAKRQRLQIGLSDSNMSDLAEYVKVASVSLVLDMIECGYVEGLPIIRQPVESLHRISSDWNLVSRVPTSRGEMTALDIQKVYLNLAKRFVDDAPANMLGDAKLVLYRWQELFDAANAFRQNANDIDMAIGRVDWLTKRNLIDSLGEEAHWTDRKKVDLRYHELSEEGYYSMLMESRPDLRLVTAEQIDRRRRSPPAGSPAARRGWLIREFAGSDEPMQSEWAYAVIGRGRKRRRVDFAKES</sequence>
<dbReference type="GO" id="GO:0070490">
    <property type="term" value="P:protein pupylation"/>
    <property type="evidence" value="ECO:0007669"/>
    <property type="project" value="TreeGrafter"/>
</dbReference>
<dbReference type="GO" id="GO:0005524">
    <property type="term" value="F:ATP binding"/>
    <property type="evidence" value="ECO:0007669"/>
    <property type="project" value="TreeGrafter"/>
</dbReference>
<dbReference type="PANTHER" id="PTHR42307:SF2">
    <property type="entry name" value="PUP DEAMIDASE_DEPUPYLASE"/>
    <property type="match status" value="1"/>
</dbReference>
<dbReference type="GO" id="GO:0019941">
    <property type="term" value="P:modification-dependent protein catabolic process"/>
    <property type="evidence" value="ECO:0007669"/>
    <property type="project" value="InterPro"/>
</dbReference>
<dbReference type="EC" id="3.4.-.-" evidence="3"/>
<gene>
    <name evidence="3" type="primary">dop</name>
    <name evidence="3" type="ORF">Pla22_23870</name>
</gene>
<evidence type="ECO:0000256" key="1">
    <source>
        <dbReference type="SAM" id="MobiDB-lite"/>
    </source>
</evidence>
<evidence type="ECO:0000313" key="3">
    <source>
        <dbReference type="EMBL" id="TWT54735.1"/>
    </source>
</evidence>
<dbReference type="AlphaFoldDB" id="A0A5C5WXW4"/>
<keyword evidence="2" id="KW-1133">Transmembrane helix</keyword>
<feature type="compositionally biased region" description="Polar residues" evidence="1">
    <location>
        <begin position="30"/>
        <end position="41"/>
    </location>
</feature>
<proteinExistence type="predicted"/>
<feature type="transmembrane region" description="Helical" evidence="2">
    <location>
        <begin position="235"/>
        <end position="261"/>
    </location>
</feature>
<organism evidence="3 4">
    <name type="scientific">Rubripirellula amarantea</name>
    <dbReference type="NCBI Taxonomy" id="2527999"/>
    <lineage>
        <taxon>Bacteria</taxon>
        <taxon>Pseudomonadati</taxon>
        <taxon>Planctomycetota</taxon>
        <taxon>Planctomycetia</taxon>
        <taxon>Pirellulales</taxon>
        <taxon>Pirellulaceae</taxon>
        <taxon>Rubripirellula</taxon>
    </lineage>
</organism>
<dbReference type="Pfam" id="PF03136">
    <property type="entry name" value="Pup_ligase"/>
    <property type="match status" value="1"/>
</dbReference>
<keyword evidence="3" id="KW-0378">Hydrolase</keyword>
<protein>
    <submittedName>
        <fullName evidence="3">Pup deamidase/depupylase</fullName>
        <ecNumber evidence="3">3.4.-.-</ecNumber>
    </submittedName>
</protein>
<evidence type="ECO:0000256" key="2">
    <source>
        <dbReference type="SAM" id="Phobius"/>
    </source>
</evidence>
<dbReference type="PANTHER" id="PTHR42307">
    <property type="entry name" value="PUP DEAMIDASE/DEPUPYLASE"/>
    <property type="match status" value="1"/>
</dbReference>
<name>A0A5C5WXW4_9BACT</name>
<dbReference type="EMBL" id="SJPI01000001">
    <property type="protein sequence ID" value="TWT54735.1"/>
    <property type="molecule type" value="Genomic_DNA"/>
</dbReference>
<evidence type="ECO:0000313" key="4">
    <source>
        <dbReference type="Proteomes" id="UP000316598"/>
    </source>
</evidence>
<keyword evidence="4" id="KW-1185">Reference proteome</keyword>
<dbReference type="Proteomes" id="UP000316598">
    <property type="component" value="Unassembled WGS sequence"/>
</dbReference>
<keyword evidence="2" id="KW-0812">Transmembrane</keyword>
<comment type="caution">
    <text evidence="3">The sequence shown here is derived from an EMBL/GenBank/DDBJ whole genome shotgun (WGS) entry which is preliminary data.</text>
</comment>
<dbReference type="InterPro" id="IPR004347">
    <property type="entry name" value="Pup_ligase/deamidase"/>
</dbReference>
<feature type="region of interest" description="Disordered" evidence="1">
    <location>
        <begin position="1"/>
        <end position="71"/>
    </location>
</feature>